<keyword evidence="2" id="KW-1185">Reference proteome</keyword>
<dbReference type="EMBL" id="QUNF01000030">
    <property type="protein sequence ID" value="REG79564.1"/>
    <property type="molecule type" value="Genomic_DNA"/>
</dbReference>
<protein>
    <submittedName>
        <fullName evidence="1">6-bladed beta-propeller protein</fullName>
    </submittedName>
</protein>
<dbReference type="Proteomes" id="UP000256405">
    <property type="component" value="Unassembled WGS sequence"/>
</dbReference>
<comment type="caution">
    <text evidence="1">The sequence shown here is derived from an EMBL/GenBank/DDBJ whole genome shotgun (WGS) entry which is preliminary data.</text>
</comment>
<gene>
    <name evidence="1" type="ORF">C8N25_1301</name>
</gene>
<evidence type="ECO:0000313" key="2">
    <source>
        <dbReference type="Proteomes" id="UP000256405"/>
    </source>
</evidence>
<dbReference type="Pfam" id="PF17170">
    <property type="entry name" value="DUF5128"/>
    <property type="match status" value="1"/>
</dbReference>
<proteinExistence type="predicted"/>
<name>A0A3E0DAG3_9BACT</name>
<organism evidence="1 2">
    <name type="scientific">Algoriphagus antarcticus</name>
    <dbReference type="NCBI Taxonomy" id="238540"/>
    <lineage>
        <taxon>Bacteria</taxon>
        <taxon>Pseudomonadati</taxon>
        <taxon>Bacteroidota</taxon>
        <taxon>Cytophagia</taxon>
        <taxon>Cytophagales</taxon>
        <taxon>Cyclobacteriaceae</taxon>
        <taxon>Algoriphagus</taxon>
    </lineage>
</organism>
<evidence type="ECO:0000313" key="1">
    <source>
        <dbReference type="EMBL" id="REG79564.1"/>
    </source>
</evidence>
<sequence>MVATIHNYGEGPGEYQWIEAVNFNPDRQTIEVLTNKDLIRFTLEGKSIETVKLPFIFGNLQSISADDYLVYSPDIKKGMLEDDFSNDLFLIKWNSLTGNIEPVIYDFKEDVIGSTVDRNNMYRFEGDVYATYVYLDTVFKVSAKGNITKMYINLSDQNLPLELIYGIQPSEILNREEIKQKYAIHFPGLMVNENFFIDRFAKRNRMNFIIQNKRTSTIISGGKVVNDIDGGIDFLMPRFLDEDDNLYTFHEYEEIWAMAQNFEDNTSEFHTFVNSLSPETGFVVVKYHLKNF</sequence>
<dbReference type="AlphaFoldDB" id="A0A3E0DAG3"/>
<reference evidence="1 2" key="1">
    <citation type="submission" date="2018-08" db="EMBL/GenBank/DDBJ databases">
        <title>Genomic Encyclopedia of Archaeal and Bacterial Type Strains, Phase II (KMG-II): from individual species to whole genera.</title>
        <authorList>
            <person name="Goeker M."/>
        </authorList>
    </citation>
    <scope>NUCLEOTIDE SEQUENCE [LARGE SCALE GENOMIC DNA]</scope>
    <source>
        <strain evidence="1 2">DSM 15986</strain>
    </source>
</reference>
<accession>A0A3E0DAG3</accession>